<dbReference type="PROSITE" id="PS50109">
    <property type="entry name" value="HIS_KIN"/>
    <property type="match status" value="1"/>
</dbReference>
<dbReference type="SUPFAM" id="SSF55874">
    <property type="entry name" value="ATPase domain of HSP90 chaperone/DNA topoisomerase II/histidine kinase"/>
    <property type="match status" value="1"/>
</dbReference>
<evidence type="ECO:0000313" key="12">
    <source>
        <dbReference type="Proteomes" id="UP001156666"/>
    </source>
</evidence>
<organism evidence="11 12">
    <name type="scientific">Portibacter lacus</name>
    <dbReference type="NCBI Taxonomy" id="1099794"/>
    <lineage>
        <taxon>Bacteria</taxon>
        <taxon>Pseudomonadati</taxon>
        <taxon>Bacteroidota</taxon>
        <taxon>Saprospiria</taxon>
        <taxon>Saprospirales</taxon>
        <taxon>Haliscomenobacteraceae</taxon>
        <taxon>Portibacter</taxon>
    </lineage>
</organism>
<keyword evidence="8" id="KW-0802">TPR repeat</keyword>
<sequence>MDTILAWLDNHIDADIKDFRPVSNMALQYAYETKDPNIIAVAHELLASWHAYNGFFPVDSTLYHSKKVVYNYRLGSDSIKVANALKSLSLDYINNSQNEEALKIIFQALRIFEDNNDQAGAAGVYKNLASLYAFSKDGEKTIEYANKAIAILENTEDYYTLSITYLYLIQGYTQLDKYDEALEAAKKCLDISKEIPDQMGIPLRAHSWSYETYIKMGEFDLAYEEAVIAWNIAKNAVGEERAAGYRSEIGNSLMLQGKVSDALPHLRASVDLIEAQETRTASLPYDLLAQCYEKLGQYQNALKYYKVVADIDKKNLVAQVANLKSESVIKYETDKKDQELILQQARLKQKTTVQMLMAAFLGILALSLFLLFSSFRKNKKTSEKLEIKNQENELLLKEIHHRVKNNLQTISSLLNLQSESIKDEAAYDAVQESKNRVASMALIHQKLYQGENLAAIEMKDYFETIGNAVKESFGEKVDNISLEIEMPELELDVDTAVPIGLITNELLTNALKYAYPDDLSGTIKIKMTKTTDNLIQLEISDDGVGMNNESENQGFGTLLVQLLTTQLGGTLEKKHYNGTSIILLFKEQEKSVA</sequence>
<dbReference type="InterPro" id="IPR011990">
    <property type="entry name" value="TPR-like_helical_dom_sf"/>
</dbReference>
<reference evidence="11" key="2">
    <citation type="submission" date="2023-01" db="EMBL/GenBank/DDBJ databases">
        <title>Draft genome sequence of Portibacter lacus strain NBRC 108769.</title>
        <authorList>
            <person name="Sun Q."/>
            <person name="Mori K."/>
        </authorList>
    </citation>
    <scope>NUCLEOTIDE SEQUENCE</scope>
    <source>
        <strain evidence="11">NBRC 108769</strain>
    </source>
</reference>
<keyword evidence="12" id="KW-1185">Reference proteome</keyword>
<evidence type="ECO:0000256" key="2">
    <source>
        <dbReference type="ARBA" id="ARBA00012438"/>
    </source>
</evidence>
<dbReference type="Pfam" id="PF07568">
    <property type="entry name" value="HisKA_2"/>
    <property type="match status" value="1"/>
</dbReference>
<keyword evidence="9" id="KW-0472">Membrane</keyword>
<keyword evidence="5" id="KW-0547">Nucleotide-binding</keyword>
<protein>
    <recommendedName>
        <fullName evidence="2">histidine kinase</fullName>
        <ecNumber evidence="2">2.7.13.3</ecNumber>
    </recommendedName>
</protein>
<dbReference type="Gene3D" id="3.30.565.10">
    <property type="entry name" value="Histidine kinase-like ATPase, C-terminal domain"/>
    <property type="match status" value="1"/>
</dbReference>
<proteinExistence type="predicted"/>
<evidence type="ECO:0000256" key="9">
    <source>
        <dbReference type="SAM" id="Phobius"/>
    </source>
</evidence>
<dbReference type="SMART" id="SM00028">
    <property type="entry name" value="TPR"/>
    <property type="match status" value="5"/>
</dbReference>
<name>A0AA37WGE2_9BACT</name>
<dbReference type="Gene3D" id="1.25.40.10">
    <property type="entry name" value="Tetratricopeptide repeat domain"/>
    <property type="match status" value="2"/>
</dbReference>
<dbReference type="InterPro" id="IPR036890">
    <property type="entry name" value="HATPase_C_sf"/>
</dbReference>
<dbReference type="Pfam" id="PF02518">
    <property type="entry name" value="HATPase_c"/>
    <property type="match status" value="1"/>
</dbReference>
<dbReference type="GO" id="GO:0005524">
    <property type="term" value="F:ATP binding"/>
    <property type="evidence" value="ECO:0007669"/>
    <property type="project" value="UniProtKB-KW"/>
</dbReference>
<dbReference type="Pfam" id="PF13424">
    <property type="entry name" value="TPR_12"/>
    <property type="match status" value="1"/>
</dbReference>
<evidence type="ECO:0000256" key="6">
    <source>
        <dbReference type="ARBA" id="ARBA00022777"/>
    </source>
</evidence>
<dbReference type="Gene3D" id="3.30.450.20">
    <property type="entry name" value="PAS domain"/>
    <property type="match status" value="1"/>
</dbReference>
<keyword evidence="3" id="KW-0597">Phosphoprotein</keyword>
<evidence type="ECO:0000256" key="7">
    <source>
        <dbReference type="ARBA" id="ARBA00022840"/>
    </source>
</evidence>
<reference evidence="11" key="1">
    <citation type="journal article" date="2014" name="Int. J. Syst. Evol. Microbiol.">
        <title>Complete genome sequence of Corynebacterium casei LMG S-19264T (=DSM 44701T), isolated from a smear-ripened cheese.</title>
        <authorList>
            <consortium name="US DOE Joint Genome Institute (JGI-PGF)"/>
            <person name="Walter F."/>
            <person name="Albersmeier A."/>
            <person name="Kalinowski J."/>
            <person name="Ruckert C."/>
        </authorList>
    </citation>
    <scope>NUCLEOTIDE SEQUENCE</scope>
    <source>
        <strain evidence="11">NBRC 108769</strain>
    </source>
</reference>
<keyword evidence="7" id="KW-0067">ATP-binding</keyword>
<evidence type="ECO:0000259" key="10">
    <source>
        <dbReference type="PROSITE" id="PS50109"/>
    </source>
</evidence>
<dbReference type="InterPro" id="IPR019734">
    <property type="entry name" value="TPR_rpt"/>
</dbReference>
<dbReference type="InterPro" id="IPR005467">
    <property type="entry name" value="His_kinase_dom"/>
</dbReference>
<comment type="caution">
    <text evidence="11">The sequence shown here is derived from an EMBL/GenBank/DDBJ whole genome shotgun (WGS) entry which is preliminary data.</text>
</comment>
<dbReference type="InterPro" id="IPR003594">
    <property type="entry name" value="HATPase_dom"/>
</dbReference>
<keyword evidence="4" id="KW-0808">Transferase</keyword>
<dbReference type="PANTHER" id="PTHR41523:SF8">
    <property type="entry name" value="ETHYLENE RESPONSE SENSOR PROTEIN"/>
    <property type="match status" value="1"/>
</dbReference>
<evidence type="ECO:0000313" key="11">
    <source>
        <dbReference type="EMBL" id="GLR19677.1"/>
    </source>
</evidence>
<evidence type="ECO:0000256" key="5">
    <source>
        <dbReference type="ARBA" id="ARBA00022741"/>
    </source>
</evidence>
<dbReference type="RefSeq" id="WP_235295079.1">
    <property type="nucleotide sequence ID" value="NZ_BSOH01000031.1"/>
</dbReference>
<evidence type="ECO:0000256" key="8">
    <source>
        <dbReference type="PROSITE-ProRule" id="PRU00339"/>
    </source>
</evidence>
<dbReference type="EC" id="2.7.13.3" evidence="2"/>
<evidence type="ECO:0000256" key="4">
    <source>
        <dbReference type="ARBA" id="ARBA00022679"/>
    </source>
</evidence>
<accession>A0AA37WGE2</accession>
<evidence type="ECO:0000256" key="3">
    <source>
        <dbReference type="ARBA" id="ARBA00022553"/>
    </source>
</evidence>
<dbReference type="PROSITE" id="PS50005">
    <property type="entry name" value="TPR"/>
    <property type="match status" value="1"/>
</dbReference>
<dbReference type="PANTHER" id="PTHR41523">
    <property type="entry name" value="TWO-COMPONENT SYSTEM SENSOR PROTEIN"/>
    <property type="match status" value="1"/>
</dbReference>
<feature type="domain" description="Histidine kinase" evidence="10">
    <location>
        <begin position="398"/>
        <end position="589"/>
    </location>
</feature>
<dbReference type="GO" id="GO:0004673">
    <property type="term" value="F:protein histidine kinase activity"/>
    <property type="evidence" value="ECO:0007669"/>
    <property type="project" value="UniProtKB-EC"/>
</dbReference>
<keyword evidence="9" id="KW-1133">Transmembrane helix</keyword>
<feature type="repeat" description="TPR" evidence="8">
    <location>
        <begin position="282"/>
        <end position="315"/>
    </location>
</feature>
<dbReference type="InterPro" id="IPR011495">
    <property type="entry name" value="Sig_transdc_His_kin_sub2_dim/P"/>
</dbReference>
<comment type="catalytic activity">
    <reaction evidence="1">
        <text>ATP + protein L-histidine = ADP + protein N-phospho-L-histidine.</text>
        <dbReference type="EC" id="2.7.13.3"/>
    </reaction>
</comment>
<keyword evidence="6" id="KW-0418">Kinase</keyword>
<dbReference type="AlphaFoldDB" id="A0AA37WGE2"/>
<gene>
    <name evidence="11" type="ORF">GCM10007940_42930</name>
</gene>
<dbReference type="EMBL" id="BSOH01000031">
    <property type="protein sequence ID" value="GLR19677.1"/>
    <property type="molecule type" value="Genomic_DNA"/>
</dbReference>
<dbReference type="Proteomes" id="UP001156666">
    <property type="component" value="Unassembled WGS sequence"/>
</dbReference>
<evidence type="ECO:0000256" key="1">
    <source>
        <dbReference type="ARBA" id="ARBA00000085"/>
    </source>
</evidence>
<keyword evidence="9" id="KW-0812">Transmembrane</keyword>
<dbReference type="SMART" id="SM00387">
    <property type="entry name" value="HATPase_c"/>
    <property type="match status" value="1"/>
</dbReference>
<feature type="transmembrane region" description="Helical" evidence="9">
    <location>
        <begin position="355"/>
        <end position="375"/>
    </location>
</feature>
<dbReference type="SUPFAM" id="SSF48452">
    <property type="entry name" value="TPR-like"/>
    <property type="match status" value="2"/>
</dbReference>